<dbReference type="InterPro" id="IPR029058">
    <property type="entry name" value="AB_hydrolase_fold"/>
</dbReference>
<dbReference type="InterPro" id="IPR049492">
    <property type="entry name" value="BD-FAE-like_dom"/>
</dbReference>
<dbReference type="Proteomes" id="UP001499988">
    <property type="component" value="Unassembled WGS sequence"/>
</dbReference>
<dbReference type="RefSeq" id="WP_345335231.1">
    <property type="nucleotide sequence ID" value="NZ_BAABJZ010000066.1"/>
</dbReference>
<name>A0ABP9EVY5_9GAMM</name>
<dbReference type="InterPro" id="IPR050300">
    <property type="entry name" value="GDXG_lipolytic_enzyme"/>
</dbReference>
<accession>A0ABP9EVY5</accession>
<evidence type="ECO:0000256" key="1">
    <source>
        <dbReference type="ARBA" id="ARBA00022801"/>
    </source>
</evidence>
<dbReference type="GO" id="GO:0016787">
    <property type="term" value="F:hydrolase activity"/>
    <property type="evidence" value="ECO:0007669"/>
    <property type="project" value="UniProtKB-KW"/>
</dbReference>
<protein>
    <submittedName>
        <fullName evidence="3">Alpha/beta hydrolase</fullName>
    </submittedName>
</protein>
<sequence>MTAAVYGEWTLAELEREYSPSSCIEDIGYYLDRYATLSAAARKGGDGKLLLDCRYGDKPRQCLDLYLPRQQAPAPLHIYIHGGYWQQLSKDESAFAAPMLNAQGVGLAVLNYTLAPQASLTEIVAEIRQAIVWCYQQAPGVDRRNITLSGSSAGAHLVMMMSLTDWTQYGLPAEPFAGALAVSGIYDLAPLVPTYINEAVQLSPQEVASLSPMVQPLSVSCPLLLAFGEIETAEFKRQSRDYYQRLSEAGLTVELASIPRRNHFDVILELTDADSLLSRRLLGWISP</sequence>
<organism evidence="3 4">
    <name type="scientific">Ferrimonas pelagia</name>
    <dbReference type="NCBI Taxonomy" id="1177826"/>
    <lineage>
        <taxon>Bacteria</taxon>
        <taxon>Pseudomonadati</taxon>
        <taxon>Pseudomonadota</taxon>
        <taxon>Gammaproteobacteria</taxon>
        <taxon>Alteromonadales</taxon>
        <taxon>Ferrimonadaceae</taxon>
        <taxon>Ferrimonas</taxon>
    </lineage>
</organism>
<keyword evidence="4" id="KW-1185">Reference proteome</keyword>
<comment type="caution">
    <text evidence="3">The sequence shown here is derived from an EMBL/GenBank/DDBJ whole genome shotgun (WGS) entry which is preliminary data.</text>
</comment>
<dbReference type="Pfam" id="PF20434">
    <property type="entry name" value="BD-FAE"/>
    <property type="match status" value="1"/>
</dbReference>
<dbReference type="Gene3D" id="3.40.50.1820">
    <property type="entry name" value="alpha/beta hydrolase"/>
    <property type="match status" value="1"/>
</dbReference>
<dbReference type="PANTHER" id="PTHR48081:SF33">
    <property type="entry name" value="KYNURENINE FORMAMIDASE"/>
    <property type="match status" value="1"/>
</dbReference>
<feature type="domain" description="BD-FAE-like" evidence="2">
    <location>
        <begin position="63"/>
        <end position="166"/>
    </location>
</feature>
<dbReference type="SUPFAM" id="SSF53474">
    <property type="entry name" value="alpha/beta-Hydrolases"/>
    <property type="match status" value="1"/>
</dbReference>
<reference evidence="4" key="1">
    <citation type="journal article" date="2019" name="Int. J. Syst. Evol. Microbiol.">
        <title>The Global Catalogue of Microorganisms (GCM) 10K type strain sequencing project: providing services to taxonomists for standard genome sequencing and annotation.</title>
        <authorList>
            <consortium name="The Broad Institute Genomics Platform"/>
            <consortium name="The Broad Institute Genome Sequencing Center for Infectious Disease"/>
            <person name="Wu L."/>
            <person name="Ma J."/>
        </authorList>
    </citation>
    <scope>NUCLEOTIDE SEQUENCE [LARGE SCALE GENOMIC DNA]</scope>
    <source>
        <strain evidence="4">JCM 18401</strain>
    </source>
</reference>
<proteinExistence type="predicted"/>
<keyword evidence="1 3" id="KW-0378">Hydrolase</keyword>
<dbReference type="PANTHER" id="PTHR48081">
    <property type="entry name" value="AB HYDROLASE SUPERFAMILY PROTEIN C4A8.06C"/>
    <property type="match status" value="1"/>
</dbReference>
<evidence type="ECO:0000313" key="4">
    <source>
        <dbReference type="Proteomes" id="UP001499988"/>
    </source>
</evidence>
<evidence type="ECO:0000259" key="2">
    <source>
        <dbReference type="Pfam" id="PF20434"/>
    </source>
</evidence>
<evidence type="ECO:0000313" key="3">
    <source>
        <dbReference type="EMBL" id="GAA4886573.1"/>
    </source>
</evidence>
<dbReference type="EMBL" id="BAABJZ010000066">
    <property type="protein sequence ID" value="GAA4886573.1"/>
    <property type="molecule type" value="Genomic_DNA"/>
</dbReference>
<gene>
    <name evidence="3" type="ORF">GCM10023333_19940</name>
</gene>